<organism evidence="1 2">
    <name type="scientific">Kitasatospora putterlickiae</name>
    <dbReference type="NCBI Taxonomy" id="221725"/>
    <lineage>
        <taxon>Bacteria</taxon>
        <taxon>Bacillati</taxon>
        <taxon>Actinomycetota</taxon>
        <taxon>Actinomycetes</taxon>
        <taxon>Kitasatosporales</taxon>
        <taxon>Streptomycetaceae</taxon>
        <taxon>Kitasatospora</taxon>
    </lineage>
</organism>
<comment type="caution">
    <text evidence="1">The sequence shown here is derived from an EMBL/GenBank/DDBJ whole genome shotgun (WGS) entry which is preliminary data.</text>
</comment>
<accession>A0ABN1YDN8</accession>
<evidence type="ECO:0000313" key="2">
    <source>
        <dbReference type="Proteomes" id="UP001499863"/>
    </source>
</evidence>
<reference evidence="1 2" key="1">
    <citation type="journal article" date="2019" name="Int. J. Syst. Evol. Microbiol.">
        <title>The Global Catalogue of Microorganisms (GCM) 10K type strain sequencing project: providing services to taxonomists for standard genome sequencing and annotation.</title>
        <authorList>
            <consortium name="The Broad Institute Genomics Platform"/>
            <consortium name="The Broad Institute Genome Sequencing Center for Infectious Disease"/>
            <person name="Wu L."/>
            <person name="Ma J."/>
        </authorList>
    </citation>
    <scope>NUCLEOTIDE SEQUENCE [LARGE SCALE GENOMIC DNA]</scope>
    <source>
        <strain evidence="1 2">JCM 12393</strain>
    </source>
</reference>
<evidence type="ECO:0000313" key="1">
    <source>
        <dbReference type="EMBL" id="GAA1406220.1"/>
    </source>
</evidence>
<sequence length="70" mass="7732">MSSAGPRDRVPLPGRITRVQLEALGVPASTVRSWVIRDDLVRIGGSTRYPEYDADQALALVEAWRPRKSA</sequence>
<keyword evidence="2" id="KW-1185">Reference proteome</keyword>
<dbReference type="RefSeq" id="WP_344341167.1">
    <property type="nucleotide sequence ID" value="NZ_BAAAKJ010000307.1"/>
</dbReference>
<dbReference type="Proteomes" id="UP001499863">
    <property type="component" value="Unassembled WGS sequence"/>
</dbReference>
<gene>
    <name evidence="1" type="ORF">GCM10009639_53800</name>
</gene>
<dbReference type="EMBL" id="BAAAKJ010000307">
    <property type="protein sequence ID" value="GAA1406220.1"/>
    <property type="molecule type" value="Genomic_DNA"/>
</dbReference>
<name>A0ABN1YDN8_9ACTN</name>
<proteinExistence type="predicted"/>
<protein>
    <submittedName>
        <fullName evidence="1">Uncharacterized protein</fullName>
    </submittedName>
</protein>